<reference evidence="1 2" key="1">
    <citation type="submission" date="2020-08" db="EMBL/GenBank/DDBJ databases">
        <title>Bridging the membrane lipid divide: bacteria of the FCB group superphylum have the potential to synthesize archaeal ether lipids.</title>
        <authorList>
            <person name="Villanueva L."/>
            <person name="Von Meijenfeldt F.A.B."/>
            <person name="Westbye A.B."/>
            <person name="Yadav S."/>
            <person name="Hopmans E.C."/>
            <person name="Dutilh B.E."/>
            <person name="Sinninghe Damste J.S."/>
        </authorList>
    </citation>
    <scope>NUCLEOTIDE SEQUENCE [LARGE SCALE GENOMIC DNA]</scope>
    <source>
        <strain evidence="1">NIOZ-UU27</strain>
    </source>
</reference>
<evidence type="ECO:0000313" key="2">
    <source>
        <dbReference type="Proteomes" id="UP000650524"/>
    </source>
</evidence>
<dbReference type="PANTHER" id="PTHR31013">
    <property type="entry name" value="THAUMATIN FAMILY PROTEIN-RELATED"/>
    <property type="match status" value="1"/>
</dbReference>
<dbReference type="SUPFAM" id="SSF49870">
    <property type="entry name" value="Osmotin, thaumatin-like protein"/>
    <property type="match status" value="1"/>
</dbReference>
<dbReference type="AlphaFoldDB" id="A0A8J6T805"/>
<proteinExistence type="predicted"/>
<organism evidence="1 2">
    <name type="scientific">Candidatus Desulfacyla euxinica</name>
    <dbReference type="NCBI Taxonomy" id="2841693"/>
    <lineage>
        <taxon>Bacteria</taxon>
        <taxon>Deltaproteobacteria</taxon>
        <taxon>Candidatus Desulfacyla</taxon>
    </lineage>
</organism>
<sequence length="720" mass="77862">MFGFLAMIPAGCGNDSGSSNIPTNRVYILSADNGTLSPAAGTAGKETASTADQSWEYTLTLENVSEKIFWFTDRPERNFGNVTTDYFFQTVWPNVYVKIAPNAILDGTIQPNELDDGLFLALRSPVYDSASKQVTFNVTLQNSTMTDKHPVNPVIFENIAVTINDNNQDSQVVEWVYTQMALLATLEPEGTEGKYYLNLEDVYPECYYMSLAPDRYAVTNTVGLLTDTWNNHFGDVPPNASITSYTSDGELQVNVFTLENPVYDSENTRITYTATLLANQTEADEYFYNPTLFIDAAKTDSCKKQMGADGFTGRFTVHNSSTASIWVVETSPGAPGSETAAQWDWWVNKYGEKYEIKGGGAKIFCIPDGGAPGGNFRFRMGCDDNGDNCKLGDATGPMAGINTLFEPSFGCKLNQENKKEIVPGCAFNPSANSTDFPKFPDCLTNPTSKNCPSIGGTDFFDVSTVDGYTIPLFLEVKGSNCRDGKGPRTTTDASMLDIASCPSDGKATLYSDNEQQNALIQAAAGISWLTKSGTSLQGCVSPCHWFEGSGIGDPHNPDPTPASDSPPFNSASYYCCIGTPDGPGNGSGKCAEGPSNGGKTYPITLTNYVKNLKAVGYKGYTWQYDDLEGTMTCNWGETISLTLVPGGGVPYDPATKWAYDGKKCSGGKKGSYSSLLACQQAKMKYNCETVTYATGPTVKYCIVDPQGTKTWDECQSSCTN</sequence>
<gene>
    <name evidence="1" type="ORF">H8E19_10630</name>
</gene>
<protein>
    <submittedName>
        <fullName evidence="1">Uncharacterized protein</fullName>
    </submittedName>
</protein>
<comment type="caution">
    <text evidence="1">The sequence shown here is derived from an EMBL/GenBank/DDBJ whole genome shotgun (WGS) entry which is preliminary data.</text>
</comment>
<dbReference type="Gene3D" id="2.60.110.10">
    <property type="entry name" value="Thaumatin"/>
    <property type="match status" value="1"/>
</dbReference>
<dbReference type="EMBL" id="JACNJD010000238">
    <property type="protein sequence ID" value="MBC8177849.1"/>
    <property type="molecule type" value="Genomic_DNA"/>
</dbReference>
<dbReference type="PANTHER" id="PTHR31013:SF2">
    <property type="entry name" value="THAUMATIN-LIKE PROTEIN"/>
    <property type="match status" value="1"/>
</dbReference>
<dbReference type="InterPro" id="IPR037176">
    <property type="entry name" value="Osmotin/thaumatin-like_sf"/>
</dbReference>
<accession>A0A8J6T805</accession>
<name>A0A8J6T805_9DELT</name>
<dbReference type="Proteomes" id="UP000650524">
    <property type="component" value="Unassembled WGS sequence"/>
</dbReference>
<evidence type="ECO:0000313" key="1">
    <source>
        <dbReference type="EMBL" id="MBC8177849.1"/>
    </source>
</evidence>